<dbReference type="InterPro" id="IPR036249">
    <property type="entry name" value="Thioredoxin-like_sf"/>
</dbReference>
<dbReference type="InterPro" id="IPR050213">
    <property type="entry name" value="GST_superfamily"/>
</dbReference>
<gene>
    <name evidence="2" type="ORF">P3T76_008693</name>
</gene>
<name>A0AAD9LL36_9STRA</name>
<dbReference type="EMBL" id="JASMQC010000016">
    <property type="protein sequence ID" value="KAK1939309.1"/>
    <property type="molecule type" value="Genomic_DNA"/>
</dbReference>
<reference evidence="2" key="1">
    <citation type="submission" date="2023-08" db="EMBL/GenBank/DDBJ databases">
        <title>Reference Genome Resource for the Citrus Pathogen Phytophthora citrophthora.</title>
        <authorList>
            <person name="Moller H."/>
            <person name="Coetzee B."/>
            <person name="Rose L.J."/>
            <person name="Van Niekerk J.M."/>
        </authorList>
    </citation>
    <scope>NUCLEOTIDE SEQUENCE</scope>
    <source>
        <strain evidence="2">STE-U-9442</strain>
    </source>
</reference>
<evidence type="ECO:0000259" key="1">
    <source>
        <dbReference type="PROSITE" id="PS50404"/>
    </source>
</evidence>
<comment type="caution">
    <text evidence="2">The sequence shown here is derived from an EMBL/GenBank/DDBJ whole genome shotgun (WGS) entry which is preliminary data.</text>
</comment>
<dbReference type="SUPFAM" id="SSF52833">
    <property type="entry name" value="Thioredoxin-like"/>
    <property type="match status" value="1"/>
</dbReference>
<accession>A0AAD9LL36</accession>
<evidence type="ECO:0000313" key="2">
    <source>
        <dbReference type="EMBL" id="KAK1939309.1"/>
    </source>
</evidence>
<dbReference type="Gene3D" id="1.20.1050.10">
    <property type="match status" value="1"/>
</dbReference>
<dbReference type="SUPFAM" id="SSF47616">
    <property type="entry name" value="GST C-terminal domain-like"/>
    <property type="match status" value="1"/>
</dbReference>
<dbReference type="AlphaFoldDB" id="A0AAD9LL36"/>
<protein>
    <submittedName>
        <fullName evidence="2">Glutathione S-transferase</fullName>
    </submittedName>
</protein>
<dbReference type="PANTHER" id="PTHR11571">
    <property type="entry name" value="GLUTATHIONE S-TRANSFERASE"/>
    <property type="match status" value="1"/>
</dbReference>
<dbReference type="Gene3D" id="3.40.30.10">
    <property type="entry name" value="Glutaredoxin"/>
    <property type="match status" value="1"/>
</dbReference>
<dbReference type="Pfam" id="PF14497">
    <property type="entry name" value="GST_C_3"/>
    <property type="match status" value="1"/>
</dbReference>
<organism evidence="2 3">
    <name type="scientific">Phytophthora citrophthora</name>
    <dbReference type="NCBI Taxonomy" id="4793"/>
    <lineage>
        <taxon>Eukaryota</taxon>
        <taxon>Sar</taxon>
        <taxon>Stramenopiles</taxon>
        <taxon>Oomycota</taxon>
        <taxon>Peronosporomycetes</taxon>
        <taxon>Peronosporales</taxon>
        <taxon>Peronosporaceae</taxon>
        <taxon>Phytophthora</taxon>
    </lineage>
</organism>
<feature type="domain" description="GST N-terminal" evidence="1">
    <location>
        <begin position="1"/>
        <end position="68"/>
    </location>
</feature>
<dbReference type="InterPro" id="IPR004046">
    <property type="entry name" value="GST_C"/>
</dbReference>
<sequence>MVAAPISRLIFNYGDISFNDHRIVYAGIATLKPTLPFGQLPVLELDGVVYAQSMAITRYAAKLAGLYPSDALNALKADMFSCAVGEIEGPFIDFTYMTQDEAEKPQKKVFIEETVPKFFAVFEKMVVDRFILAEQISYCNCFSRNVETPK</sequence>
<dbReference type="Proteomes" id="UP001259832">
    <property type="component" value="Unassembled WGS sequence"/>
</dbReference>
<proteinExistence type="predicted"/>
<keyword evidence="3" id="KW-1185">Reference proteome</keyword>
<dbReference type="InterPro" id="IPR004045">
    <property type="entry name" value="Glutathione_S-Trfase_N"/>
</dbReference>
<dbReference type="CDD" id="cd03039">
    <property type="entry name" value="GST_N_Sigma_like"/>
    <property type="match status" value="1"/>
</dbReference>
<dbReference type="PROSITE" id="PS50404">
    <property type="entry name" value="GST_NTER"/>
    <property type="match status" value="1"/>
</dbReference>
<dbReference type="GO" id="GO:0004364">
    <property type="term" value="F:glutathione transferase activity"/>
    <property type="evidence" value="ECO:0007669"/>
    <property type="project" value="TreeGrafter"/>
</dbReference>
<dbReference type="InterPro" id="IPR036282">
    <property type="entry name" value="Glutathione-S-Trfase_C_sf"/>
</dbReference>
<dbReference type="GO" id="GO:0006749">
    <property type="term" value="P:glutathione metabolic process"/>
    <property type="evidence" value="ECO:0007669"/>
    <property type="project" value="TreeGrafter"/>
</dbReference>
<evidence type="ECO:0000313" key="3">
    <source>
        <dbReference type="Proteomes" id="UP001259832"/>
    </source>
</evidence>
<dbReference type="PANTHER" id="PTHR11571:SF150">
    <property type="entry name" value="GLUTATHIONE S-TRANSFERASE"/>
    <property type="match status" value="1"/>
</dbReference>